<dbReference type="EMBL" id="AZEY01000107">
    <property type="protein sequence ID" value="KRL62604.1"/>
    <property type="molecule type" value="Genomic_DNA"/>
</dbReference>
<comment type="caution">
    <text evidence="2">The sequence shown here is derived from an EMBL/GenBank/DDBJ whole genome shotgun (WGS) entry which is preliminary data.</text>
</comment>
<accession>A0A0R1S0H3</accession>
<dbReference type="Proteomes" id="UP000052013">
    <property type="component" value="Unassembled WGS sequence"/>
</dbReference>
<organism evidence="2 3">
    <name type="scientific">Lentilactobacillus diolivorans DSM 14421</name>
    <dbReference type="NCBI Taxonomy" id="1423739"/>
    <lineage>
        <taxon>Bacteria</taxon>
        <taxon>Bacillati</taxon>
        <taxon>Bacillota</taxon>
        <taxon>Bacilli</taxon>
        <taxon>Lactobacillales</taxon>
        <taxon>Lactobacillaceae</taxon>
        <taxon>Lentilactobacillus</taxon>
    </lineage>
</organism>
<evidence type="ECO:0000313" key="3">
    <source>
        <dbReference type="Proteomes" id="UP000052013"/>
    </source>
</evidence>
<dbReference type="Gene3D" id="3.40.50.720">
    <property type="entry name" value="NAD(P)-binding Rossmann-like Domain"/>
    <property type="match status" value="1"/>
</dbReference>
<dbReference type="SUPFAM" id="SSF51735">
    <property type="entry name" value="NAD(P)-binding Rossmann-fold domains"/>
    <property type="match status" value="1"/>
</dbReference>
<dbReference type="InterPro" id="IPR036291">
    <property type="entry name" value="NAD(P)-bd_dom_sf"/>
</dbReference>
<reference evidence="2 3" key="1">
    <citation type="journal article" date="2015" name="Genome Announc.">
        <title>Expanding the biotechnology potential of lactobacilli through comparative genomics of 213 strains and associated genera.</title>
        <authorList>
            <person name="Sun Z."/>
            <person name="Harris H.M."/>
            <person name="McCann A."/>
            <person name="Guo C."/>
            <person name="Argimon S."/>
            <person name="Zhang W."/>
            <person name="Yang X."/>
            <person name="Jeffery I.B."/>
            <person name="Cooney J.C."/>
            <person name="Kagawa T.F."/>
            <person name="Liu W."/>
            <person name="Song Y."/>
            <person name="Salvetti E."/>
            <person name="Wrobel A."/>
            <person name="Rasinkangas P."/>
            <person name="Parkhill J."/>
            <person name="Rea M.C."/>
            <person name="O'Sullivan O."/>
            <person name="Ritari J."/>
            <person name="Douillard F.P."/>
            <person name="Paul Ross R."/>
            <person name="Yang R."/>
            <person name="Briner A.E."/>
            <person name="Felis G.E."/>
            <person name="de Vos W.M."/>
            <person name="Barrangou R."/>
            <person name="Klaenhammer T.R."/>
            <person name="Caufield P.W."/>
            <person name="Cui Y."/>
            <person name="Zhang H."/>
            <person name="O'Toole P.W."/>
        </authorList>
    </citation>
    <scope>NUCLEOTIDE SEQUENCE [LARGE SCALE GENOMIC DNA]</scope>
    <source>
        <strain evidence="2 3">DSM 14421</strain>
    </source>
</reference>
<dbReference type="PATRIC" id="fig|1423739.3.peg.1929"/>
<proteinExistence type="predicted"/>
<dbReference type="SUPFAM" id="SSF55347">
    <property type="entry name" value="Glyceraldehyde-3-phosphate dehydrogenase-like, C-terminal domain"/>
    <property type="match status" value="1"/>
</dbReference>
<dbReference type="PANTHER" id="PTHR43054:SF1">
    <property type="entry name" value="SCYLLO-INOSITOL 2-DEHYDROGENASE (NADP(+)) IOLU"/>
    <property type="match status" value="1"/>
</dbReference>
<evidence type="ECO:0000259" key="1">
    <source>
        <dbReference type="Pfam" id="PF01408"/>
    </source>
</evidence>
<dbReference type="AlphaFoldDB" id="A0A0R1S0H3"/>
<gene>
    <name evidence="2" type="ORF">FC85_GL001844</name>
</gene>
<sequence length="352" mass="39560">MFIWLKACYNSVKGKVVVKMIELGIIGTNWITQQFVDAIKLAKTYELVSVYSRKLGTAKSFAKGNGAKETFDDLKKFFKDGKFDTVYIASPNSLHFEQAKLAIESGKNVIVEKPAFSNQKQMTEIQELLFDHPSVLFFEGARNVHTPNFQAMEDQLGKMKIVQGAEFTYSKYSSRYDKVLGGEEPNVFSLKYAGGALQDLGVYTAYDAVALFGMPEEVAYFPQLIRTGVDGKGTAILKYPEYTVTLNFSKISNSTMPSEIYGLKDFIQLDDAGEIEKVTYTDASGEQHLLSGEKLANPMLPEAQDFARVINDPNNEQNKKDYAYWCQLSVYVNKLLFNLRQDAHISFVGDQD</sequence>
<name>A0A0R1S0H3_9LACO</name>
<evidence type="ECO:0000313" key="2">
    <source>
        <dbReference type="EMBL" id="KRL62604.1"/>
    </source>
</evidence>
<dbReference type="InterPro" id="IPR000683">
    <property type="entry name" value="Gfo/Idh/MocA-like_OxRdtase_N"/>
</dbReference>
<dbReference type="STRING" id="1423739.FC85_GL001844"/>
<dbReference type="GO" id="GO:0000166">
    <property type="term" value="F:nucleotide binding"/>
    <property type="evidence" value="ECO:0007669"/>
    <property type="project" value="InterPro"/>
</dbReference>
<dbReference type="Pfam" id="PF01408">
    <property type="entry name" value="GFO_IDH_MocA"/>
    <property type="match status" value="1"/>
</dbReference>
<feature type="domain" description="Gfo/Idh/MocA-like oxidoreductase N-terminal" evidence="1">
    <location>
        <begin position="22"/>
        <end position="132"/>
    </location>
</feature>
<dbReference type="PANTHER" id="PTHR43054">
    <property type="match status" value="1"/>
</dbReference>
<protein>
    <submittedName>
        <fullName evidence="2">Oxidoreductase, NAD-binding domain protein</fullName>
    </submittedName>
</protein>
<dbReference type="Gene3D" id="3.30.360.10">
    <property type="entry name" value="Dihydrodipicolinate Reductase, domain 2"/>
    <property type="match status" value="1"/>
</dbReference>